<dbReference type="EMBL" id="JBHSHC010000052">
    <property type="protein sequence ID" value="MFC4767258.1"/>
    <property type="molecule type" value="Genomic_DNA"/>
</dbReference>
<keyword evidence="2" id="KW-0378">Hydrolase</keyword>
<evidence type="ECO:0000259" key="1">
    <source>
        <dbReference type="Pfam" id="PF01557"/>
    </source>
</evidence>
<dbReference type="PANTHER" id="PTHR43211">
    <property type="entry name" value="FUMARYLACETOACETATE HYDROLASE"/>
    <property type="match status" value="1"/>
</dbReference>
<dbReference type="InterPro" id="IPR011234">
    <property type="entry name" value="Fumarylacetoacetase-like_C"/>
</dbReference>
<dbReference type="Pfam" id="PF01557">
    <property type="entry name" value="FAA_hydrolase"/>
    <property type="match status" value="1"/>
</dbReference>
<gene>
    <name evidence="2" type="ORF">ACFO8Q_07770</name>
</gene>
<accession>A0ABV9PZV9</accession>
<dbReference type="PANTHER" id="PTHR43211:SF1">
    <property type="entry name" value="BLL6422 PROTEIN"/>
    <property type="match status" value="1"/>
</dbReference>
<protein>
    <submittedName>
        <fullName evidence="2">Fumarylacetoacetate hydrolase family protein</fullName>
    </submittedName>
</protein>
<feature type="domain" description="Fumarylacetoacetase-like C-terminal" evidence="1">
    <location>
        <begin position="91"/>
        <end position="311"/>
    </location>
</feature>
<reference evidence="3" key="1">
    <citation type="journal article" date="2019" name="Int. J. Syst. Evol. Microbiol.">
        <title>The Global Catalogue of Microorganisms (GCM) 10K type strain sequencing project: providing services to taxonomists for standard genome sequencing and annotation.</title>
        <authorList>
            <consortium name="The Broad Institute Genomics Platform"/>
            <consortium name="The Broad Institute Genome Sequencing Center for Infectious Disease"/>
            <person name="Wu L."/>
            <person name="Ma J."/>
        </authorList>
    </citation>
    <scope>NUCLEOTIDE SEQUENCE [LARGE SCALE GENOMIC DNA]</scope>
    <source>
        <strain evidence="3">WYCCWR 12678</strain>
    </source>
</reference>
<name>A0ABV9PZV9_9BACL</name>
<evidence type="ECO:0000313" key="3">
    <source>
        <dbReference type="Proteomes" id="UP001596002"/>
    </source>
</evidence>
<evidence type="ECO:0000313" key="2">
    <source>
        <dbReference type="EMBL" id="MFC4767258.1"/>
    </source>
</evidence>
<sequence length="312" mass="35004">MKLVTYENPVTSKPRLGWLINERIYDVEAAAAAFDHQLPSSMLEFLEMEEDGRKAAKEVYYRVCEQTPSSFLSFDENAVKLLAPIPHPRSFRDFYAFEQHVKTARSKRGLDMIPEWYEIPVFYFSNHQAICGPDSVIFKPTKTERLDFELEVACVIGRKGTHIAVDQAESYIAGFTILNDWSARDLQQQEMKVGLGPAKGKDFATSVGPWLVTPDELADKKAGNGYDLTMVARINGQEVSRGNLKDLYWSFSQMIARASEDVTLYPGDLIGSGTVGTGCILELGSENVPWLQPGDIVELEVERLGVLRNIIQ</sequence>
<dbReference type="GO" id="GO:0016787">
    <property type="term" value="F:hydrolase activity"/>
    <property type="evidence" value="ECO:0007669"/>
    <property type="project" value="UniProtKB-KW"/>
</dbReference>
<dbReference type="InterPro" id="IPR036663">
    <property type="entry name" value="Fumarylacetoacetase_C_sf"/>
</dbReference>
<comment type="caution">
    <text evidence="2">The sequence shown here is derived from an EMBL/GenBank/DDBJ whole genome shotgun (WGS) entry which is preliminary data.</text>
</comment>
<keyword evidence="3" id="KW-1185">Reference proteome</keyword>
<dbReference type="SUPFAM" id="SSF56529">
    <property type="entry name" value="FAH"/>
    <property type="match status" value="1"/>
</dbReference>
<organism evidence="2 3">
    <name type="scientific">Effusibacillus consociatus</name>
    <dbReference type="NCBI Taxonomy" id="1117041"/>
    <lineage>
        <taxon>Bacteria</taxon>
        <taxon>Bacillati</taxon>
        <taxon>Bacillota</taxon>
        <taxon>Bacilli</taxon>
        <taxon>Bacillales</taxon>
        <taxon>Alicyclobacillaceae</taxon>
        <taxon>Effusibacillus</taxon>
    </lineage>
</organism>
<proteinExistence type="predicted"/>
<dbReference type="Proteomes" id="UP001596002">
    <property type="component" value="Unassembled WGS sequence"/>
</dbReference>
<dbReference type="Gene3D" id="3.90.850.10">
    <property type="entry name" value="Fumarylacetoacetase-like, C-terminal domain"/>
    <property type="match status" value="1"/>
</dbReference>
<dbReference type="RefSeq" id="WP_380025180.1">
    <property type="nucleotide sequence ID" value="NZ_JBHSHC010000052.1"/>
</dbReference>